<dbReference type="Proteomes" id="UP001362999">
    <property type="component" value="Unassembled WGS sequence"/>
</dbReference>
<name>A0AAW0DA20_9AGAR</name>
<dbReference type="AlphaFoldDB" id="A0AAW0DA20"/>
<organism evidence="1 2">
    <name type="scientific">Favolaschia claudopus</name>
    <dbReference type="NCBI Taxonomy" id="2862362"/>
    <lineage>
        <taxon>Eukaryota</taxon>
        <taxon>Fungi</taxon>
        <taxon>Dikarya</taxon>
        <taxon>Basidiomycota</taxon>
        <taxon>Agaricomycotina</taxon>
        <taxon>Agaricomycetes</taxon>
        <taxon>Agaricomycetidae</taxon>
        <taxon>Agaricales</taxon>
        <taxon>Marasmiineae</taxon>
        <taxon>Mycenaceae</taxon>
        <taxon>Favolaschia</taxon>
    </lineage>
</organism>
<protein>
    <submittedName>
        <fullName evidence="1">Uncharacterized protein</fullName>
    </submittedName>
</protein>
<accession>A0AAW0DA20</accession>
<dbReference type="EMBL" id="JAWWNJ010000009">
    <property type="protein sequence ID" value="KAK7049155.1"/>
    <property type="molecule type" value="Genomic_DNA"/>
</dbReference>
<evidence type="ECO:0000313" key="2">
    <source>
        <dbReference type="Proteomes" id="UP001362999"/>
    </source>
</evidence>
<comment type="caution">
    <text evidence="1">The sequence shown here is derived from an EMBL/GenBank/DDBJ whole genome shotgun (WGS) entry which is preliminary data.</text>
</comment>
<gene>
    <name evidence="1" type="ORF">R3P38DRAFT_3620845</name>
</gene>
<sequence>MPGIDVHRGIHDRPRLGCLPYTAAPSSRHQSSRRNSVDIVANVGLLHLMHRTTGVVHAGAESCGLPRTLADFHRDVVEHLPHELHAPPPRFQYIIDKSAKQGRYAGFWKVAEGNWHFSDAKVEEVSGSGMAARDRDG</sequence>
<evidence type="ECO:0000313" key="1">
    <source>
        <dbReference type="EMBL" id="KAK7049155.1"/>
    </source>
</evidence>
<keyword evidence="2" id="KW-1185">Reference proteome</keyword>
<proteinExistence type="predicted"/>
<reference evidence="1 2" key="1">
    <citation type="journal article" date="2024" name="J Genomics">
        <title>Draft genome sequencing and assembly of Favolaschia claudopus CIRM-BRFM 2984 isolated from oak limbs.</title>
        <authorList>
            <person name="Navarro D."/>
            <person name="Drula E."/>
            <person name="Chaduli D."/>
            <person name="Cazenave R."/>
            <person name="Ahrendt S."/>
            <person name="Wang J."/>
            <person name="Lipzen A."/>
            <person name="Daum C."/>
            <person name="Barry K."/>
            <person name="Grigoriev I.V."/>
            <person name="Favel A."/>
            <person name="Rosso M.N."/>
            <person name="Martin F."/>
        </authorList>
    </citation>
    <scope>NUCLEOTIDE SEQUENCE [LARGE SCALE GENOMIC DNA]</scope>
    <source>
        <strain evidence="1 2">CIRM-BRFM 2984</strain>
    </source>
</reference>